<name>A0A7W3LWZ3_ACTNM</name>
<keyword evidence="2 7" id="KW-0479">Metal-binding</keyword>
<feature type="binding site" evidence="7">
    <location>
        <position position="299"/>
    </location>
    <ligand>
        <name>Zn(2+)</name>
        <dbReference type="ChEBI" id="CHEBI:29105"/>
        <note>catalytic</note>
    </ligand>
</feature>
<evidence type="ECO:0000313" key="12">
    <source>
        <dbReference type="Proteomes" id="UP000572680"/>
    </source>
</evidence>
<dbReference type="Pfam" id="PF16491">
    <property type="entry name" value="Peptidase_M48_N"/>
    <property type="match status" value="1"/>
</dbReference>
<evidence type="ECO:0000256" key="8">
    <source>
        <dbReference type="SAM" id="Phobius"/>
    </source>
</evidence>
<dbReference type="Pfam" id="PF01435">
    <property type="entry name" value="Peptidase_M48"/>
    <property type="match status" value="1"/>
</dbReference>
<feature type="binding site" evidence="7">
    <location>
        <position position="376"/>
    </location>
    <ligand>
        <name>Zn(2+)</name>
        <dbReference type="ChEBI" id="CHEBI:29105"/>
        <note>catalytic</note>
    </ligand>
</feature>
<feature type="transmembrane region" description="Helical" evidence="8">
    <location>
        <begin position="305"/>
        <end position="327"/>
    </location>
</feature>
<dbReference type="CDD" id="cd07343">
    <property type="entry name" value="M48A_Zmpste24p_like"/>
    <property type="match status" value="1"/>
</dbReference>
<feature type="transmembrane region" description="Helical" evidence="8">
    <location>
        <begin position="88"/>
        <end position="108"/>
    </location>
</feature>
<keyword evidence="8" id="KW-0812">Transmembrane</keyword>
<evidence type="ECO:0000256" key="3">
    <source>
        <dbReference type="ARBA" id="ARBA00022801"/>
    </source>
</evidence>
<dbReference type="InterPro" id="IPR001915">
    <property type="entry name" value="Peptidase_M48"/>
</dbReference>
<keyword evidence="4 7" id="KW-0862">Zinc</keyword>
<dbReference type="InterPro" id="IPR027057">
    <property type="entry name" value="CAXX_Prtase_1"/>
</dbReference>
<dbReference type="InterPro" id="IPR032456">
    <property type="entry name" value="Peptidase_M48_N"/>
</dbReference>
<protein>
    <submittedName>
        <fullName evidence="11">STE24 endopeptidase</fullName>
        <ecNumber evidence="11">3.4.24.84</ecNumber>
    </submittedName>
</protein>
<evidence type="ECO:0000259" key="10">
    <source>
        <dbReference type="Pfam" id="PF16491"/>
    </source>
</evidence>
<feature type="transmembrane region" description="Helical" evidence="8">
    <location>
        <begin position="120"/>
        <end position="142"/>
    </location>
</feature>
<feature type="binding site" evidence="7">
    <location>
        <position position="295"/>
    </location>
    <ligand>
        <name>Zn(2+)</name>
        <dbReference type="ChEBI" id="CHEBI:29105"/>
        <note>catalytic</note>
    </ligand>
</feature>
<gene>
    <name evidence="11" type="ORF">HNR61_007535</name>
</gene>
<evidence type="ECO:0000313" key="11">
    <source>
        <dbReference type="EMBL" id="MBA8955853.1"/>
    </source>
</evidence>
<feature type="transmembrane region" description="Helical" evidence="8">
    <location>
        <begin position="22"/>
        <end position="41"/>
    </location>
</feature>
<evidence type="ECO:0000256" key="2">
    <source>
        <dbReference type="ARBA" id="ARBA00022723"/>
    </source>
</evidence>
<dbReference type="RefSeq" id="WP_182847805.1">
    <property type="nucleotide sequence ID" value="NZ_BAAALP010000094.1"/>
</dbReference>
<feature type="transmembrane region" description="Helical" evidence="8">
    <location>
        <begin position="194"/>
        <end position="216"/>
    </location>
</feature>
<dbReference type="GO" id="GO:0046872">
    <property type="term" value="F:metal ion binding"/>
    <property type="evidence" value="ECO:0007669"/>
    <property type="project" value="UniProtKB-KW"/>
</dbReference>
<feature type="active site" description="Proton donor" evidence="6">
    <location>
        <position position="380"/>
    </location>
</feature>
<evidence type="ECO:0000256" key="4">
    <source>
        <dbReference type="ARBA" id="ARBA00022833"/>
    </source>
</evidence>
<comment type="caution">
    <text evidence="11">The sequence shown here is derived from an EMBL/GenBank/DDBJ whole genome shotgun (WGS) entry which is preliminary data.</text>
</comment>
<dbReference type="EC" id="3.4.24.84" evidence="11"/>
<feature type="domain" description="Peptidase M48" evidence="9">
    <location>
        <begin position="228"/>
        <end position="434"/>
    </location>
</feature>
<dbReference type="GO" id="GO:0004222">
    <property type="term" value="F:metalloendopeptidase activity"/>
    <property type="evidence" value="ECO:0007669"/>
    <property type="project" value="InterPro"/>
</dbReference>
<sequence>MTVHTPPAAPLPPAADARRPRVAAAVTAGVLLAAVAVILAVTTPWDPLSGRVPGGRTVPDPALDFSAAELARARAFDAKLNPIAYTRLAVSLLAVLALGLTPLGARFLGWVTARVRRWPLRVALAAVVLTTVLRLVSLPFGIRGETVLRRYGLSTQTWGSWLGDQARSLAVTWVVWSLALLLLYALLRRFPRYWWTGAAVGAFLLVVGGSFVYPVVVEPVFNKFHSLPAGRLRSDLLAMADRDGVPVEDVLVADASRRTTSLNAYVSGFGSTRRIVVYDTLLKSPPARIESIVAHELGHAKHRDVLHGTLIGGLGVAGAVCLLSLLLSSPRLARRSGTPEGAAAADARSVALVLALVTVAMQLGGPVQNFVSRRVEARADAHALDLTRDPATFVSMQHELSARNLSDPRPDGLERLLWSSHPPGPERIAMARDWARLHGVPVPPPLNRP</sequence>
<dbReference type="AlphaFoldDB" id="A0A7W3LWZ3"/>
<evidence type="ECO:0000256" key="7">
    <source>
        <dbReference type="PIRSR" id="PIRSR627057-2"/>
    </source>
</evidence>
<evidence type="ECO:0000256" key="1">
    <source>
        <dbReference type="ARBA" id="ARBA00022670"/>
    </source>
</evidence>
<dbReference type="Proteomes" id="UP000572680">
    <property type="component" value="Unassembled WGS sequence"/>
</dbReference>
<keyword evidence="8" id="KW-1133">Transmembrane helix</keyword>
<evidence type="ECO:0000256" key="6">
    <source>
        <dbReference type="PIRSR" id="PIRSR627057-1"/>
    </source>
</evidence>
<proteinExistence type="predicted"/>
<feature type="domain" description="CAAX prenyl protease 1 N-terminal" evidence="10">
    <location>
        <begin position="90"/>
        <end position="223"/>
    </location>
</feature>
<dbReference type="Gene3D" id="3.30.2010.10">
    <property type="entry name" value="Metalloproteases ('zincins'), catalytic domain"/>
    <property type="match status" value="1"/>
</dbReference>
<feature type="transmembrane region" description="Helical" evidence="8">
    <location>
        <begin position="168"/>
        <end position="187"/>
    </location>
</feature>
<keyword evidence="1" id="KW-0645">Protease</keyword>
<feature type="active site" evidence="6">
    <location>
        <position position="296"/>
    </location>
</feature>
<reference evidence="11 12" key="1">
    <citation type="submission" date="2020-08" db="EMBL/GenBank/DDBJ databases">
        <title>Genomic Encyclopedia of Type Strains, Phase IV (KMG-IV): sequencing the most valuable type-strain genomes for metagenomic binning, comparative biology and taxonomic classification.</title>
        <authorList>
            <person name="Goeker M."/>
        </authorList>
    </citation>
    <scope>NUCLEOTIDE SEQUENCE [LARGE SCALE GENOMIC DNA]</scope>
    <source>
        <strain evidence="11 12">DSM 44197</strain>
    </source>
</reference>
<comment type="cofactor">
    <cofactor evidence="7">
        <name>Zn(2+)</name>
        <dbReference type="ChEBI" id="CHEBI:29105"/>
    </cofactor>
    <text evidence="7">Binds 1 zinc ion per subunit.</text>
</comment>
<keyword evidence="5" id="KW-0482">Metalloprotease</keyword>
<accession>A0A7W3LWZ3</accession>
<dbReference type="PANTHER" id="PTHR10120">
    <property type="entry name" value="CAAX PRENYL PROTEASE 1"/>
    <property type="match status" value="1"/>
</dbReference>
<organism evidence="11 12">
    <name type="scientific">Actinomadura namibiensis</name>
    <dbReference type="NCBI Taxonomy" id="182080"/>
    <lineage>
        <taxon>Bacteria</taxon>
        <taxon>Bacillati</taxon>
        <taxon>Actinomycetota</taxon>
        <taxon>Actinomycetes</taxon>
        <taxon>Streptosporangiales</taxon>
        <taxon>Thermomonosporaceae</taxon>
        <taxon>Actinomadura</taxon>
    </lineage>
</organism>
<keyword evidence="3 11" id="KW-0378">Hydrolase</keyword>
<evidence type="ECO:0000259" key="9">
    <source>
        <dbReference type="Pfam" id="PF01435"/>
    </source>
</evidence>
<keyword evidence="12" id="KW-1185">Reference proteome</keyword>
<keyword evidence="8" id="KW-0472">Membrane</keyword>
<evidence type="ECO:0000256" key="5">
    <source>
        <dbReference type="ARBA" id="ARBA00023049"/>
    </source>
</evidence>
<dbReference type="GO" id="GO:0071586">
    <property type="term" value="P:CAAX-box protein processing"/>
    <property type="evidence" value="ECO:0007669"/>
    <property type="project" value="InterPro"/>
</dbReference>
<dbReference type="EMBL" id="JACJIA010000013">
    <property type="protein sequence ID" value="MBA8955853.1"/>
    <property type="molecule type" value="Genomic_DNA"/>
</dbReference>